<organism evidence="1">
    <name type="scientific">viral metagenome</name>
    <dbReference type="NCBI Taxonomy" id="1070528"/>
    <lineage>
        <taxon>unclassified sequences</taxon>
        <taxon>metagenomes</taxon>
        <taxon>organismal metagenomes</taxon>
    </lineage>
</organism>
<dbReference type="EMBL" id="MN740311">
    <property type="protein sequence ID" value="QHT99611.1"/>
    <property type="molecule type" value="Genomic_DNA"/>
</dbReference>
<sequence>MSLLIRLDKLNKDQSITNEDKEKVFNELLLSFVTKNQFNDFKTILSYHNYNEQILYNVLNNAIKEDAILFVKHINTTQKNKIIINFKLLKDCIIQNRVIILEYLLSQRPKELNIDNLILVTENETILKLLSLHGANASLKLDFITQQSNMLSKVSKCIETWIRNGNSHCLKLFHKFIYNYLILCCIERSSEDKSINAMNGMISNLKKIIEKQYTCKNNFYEYFYSFLEENNQDDIQHLYMYLMNIDV</sequence>
<reference evidence="1" key="1">
    <citation type="journal article" date="2020" name="Nature">
        <title>Giant virus diversity and host interactions through global metagenomics.</title>
        <authorList>
            <person name="Schulz F."/>
            <person name="Roux S."/>
            <person name="Paez-Espino D."/>
            <person name="Jungbluth S."/>
            <person name="Walsh D.A."/>
            <person name="Denef V.J."/>
            <person name="McMahon K.D."/>
            <person name="Konstantinidis K.T."/>
            <person name="Eloe-Fadrosh E.A."/>
            <person name="Kyrpides N.C."/>
            <person name="Woyke T."/>
        </authorList>
    </citation>
    <scope>NUCLEOTIDE SEQUENCE</scope>
    <source>
        <strain evidence="1">GVMAG-M-3300025727-45</strain>
    </source>
</reference>
<protein>
    <submittedName>
        <fullName evidence="1">Uncharacterized protein</fullName>
    </submittedName>
</protein>
<dbReference type="AlphaFoldDB" id="A0A6C0J1T6"/>
<accession>A0A6C0J1T6</accession>
<proteinExistence type="predicted"/>
<evidence type="ECO:0000313" key="1">
    <source>
        <dbReference type="EMBL" id="QHT99611.1"/>
    </source>
</evidence>
<name>A0A6C0J1T6_9ZZZZ</name>